<dbReference type="GO" id="GO:0042626">
    <property type="term" value="F:ATPase-coupled transmembrane transporter activity"/>
    <property type="evidence" value="ECO:0007669"/>
    <property type="project" value="TreeGrafter"/>
</dbReference>
<dbReference type="Proteomes" id="UP000657918">
    <property type="component" value="Chromosome 16"/>
</dbReference>
<keyword evidence="3" id="KW-0067">ATP-binding</keyword>
<feature type="transmembrane region" description="Helical" evidence="6">
    <location>
        <begin position="92"/>
        <end position="112"/>
    </location>
</feature>
<name>A0A835MK33_9ROSI</name>
<dbReference type="GO" id="GO:0016020">
    <property type="term" value="C:membrane"/>
    <property type="evidence" value="ECO:0007669"/>
    <property type="project" value="InterPro"/>
</dbReference>
<feature type="transmembrane region" description="Helical" evidence="6">
    <location>
        <begin position="157"/>
        <end position="174"/>
    </location>
</feature>
<keyword evidence="1 6" id="KW-0812">Transmembrane</keyword>
<evidence type="ECO:0000256" key="3">
    <source>
        <dbReference type="ARBA" id="ARBA00022840"/>
    </source>
</evidence>
<keyword evidence="4 6" id="KW-1133">Transmembrane helix</keyword>
<evidence type="ECO:0000256" key="5">
    <source>
        <dbReference type="ARBA" id="ARBA00023136"/>
    </source>
</evidence>
<dbReference type="Gene3D" id="1.20.1560.10">
    <property type="entry name" value="ABC transporter type 1, transmembrane domain"/>
    <property type="match status" value="1"/>
</dbReference>
<protein>
    <recommendedName>
        <fullName evidence="9">RNase H type-1 domain-containing protein</fullName>
    </recommendedName>
</protein>
<gene>
    <name evidence="7" type="ORF">SADUNF_Sadunf16G0261600</name>
</gene>
<evidence type="ECO:0000256" key="4">
    <source>
        <dbReference type="ARBA" id="ARBA00022989"/>
    </source>
</evidence>
<dbReference type="AlphaFoldDB" id="A0A835MK33"/>
<evidence type="ECO:0000313" key="7">
    <source>
        <dbReference type="EMBL" id="KAF9666754.1"/>
    </source>
</evidence>
<reference evidence="7 8" key="1">
    <citation type="submission" date="2020-10" db="EMBL/GenBank/DDBJ databases">
        <title>Plant Genome Project.</title>
        <authorList>
            <person name="Zhang R.-G."/>
        </authorList>
    </citation>
    <scope>NUCLEOTIDE SEQUENCE [LARGE SCALE GENOMIC DNA]</scope>
    <source>
        <strain evidence="7">FAFU-HL-1</strain>
        <tissue evidence="7">Leaf</tissue>
    </source>
</reference>
<dbReference type="InterPro" id="IPR036640">
    <property type="entry name" value="ABC1_TM_sf"/>
</dbReference>
<sequence>MEDETVYTLKWNVDGSCRSKPGLAVGIKDSNEAELLAIIKALDLSSTRVEFFGRKFIVEPDYAFVTMEIPLSFYSKERFINNKRVFFYKKTLFCCVGVSSLNLVLSLVNYFYWYTNGWSDDKLVTLLDFVLTVLSWTALSVYLHTQFVNSGQTKFPFLLRSLFSLLFFLSYVGLSRNKCQDTLFEQPLLNGDSSSINGKYRGGDSVTPYANAGLFSILTLSWMGSLIAFGKIKTLDLEDVPQLHSVDSVDGAFPVFKNKLESDSGASSRVTAFKLVKALSLSAWKDILLTALLAIIYTSASYRHWFLRSQQVGIRLCAVAATMIYNKGLTLSCQSKQGQTSGEIINIMTLMKRELVILVVTCMIRVSTSVATIAVMLLNSPLGTLQEHFQDKLMELKDKIINATTEILRNMRILKLQG</sequence>
<feature type="transmembrane region" description="Helical" evidence="6">
    <location>
        <begin position="124"/>
        <end position="145"/>
    </location>
</feature>
<proteinExistence type="predicted"/>
<organism evidence="7 8">
    <name type="scientific">Salix dunnii</name>
    <dbReference type="NCBI Taxonomy" id="1413687"/>
    <lineage>
        <taxon>Eukaryota</taxon>
        <taxon>Viridiplantae</taxon>
        <taxon>Streptophyta</taxon>
        <taxon>Embryophyta</taxon>
        <taxon>Tracheophyta</taxon>
        <taxon>Spermatophyta</taxon>
        <taxon>Magnoliopsida</taxon>
        <taxon>eudicotyledons</taxon>
        <taxon>Gunneridae</taxon>
        <taxon>Pentapetalae</taxon>
        <taxon>rosids</taxon>
        <taxon>fabids</taxon>
        <taxon>Malpighiales</taxon>
        <taxon>Salicaceae</taxon>
        <taxon>Saliceae</taxon>
        <taxon>Salix</taxon>
    </lineage>
</organism>
<evidence type="ECO:0000256" key="2">
    <source>
        <dbReference type="ARBA" id="ARBA00022741"/>
    </source>
</evidence>
<accession>A0A835MK33</accession>
<dbReference type="EMBL" id="JADGMS010000016">
    <property type="protein sequence ID" value="KAF9666754.1"/>
    <property type="molecule type" value="Genomic_DNA"/>
</dbReference>
<feature type="transmembrane region" description="Helical" evidence="6">
    <location>
        <begin position="355"/>
        <end position="378"/>
    </location>
</feature>
<keyword evidence="5 6" id="KW-0472">Membrane</keyword>
<keyword evidence="2" id="KW-0547">Nucleotide-binding</keyword>
<evidence type="ECO:0000313" key="8">
    <source>
        <dbReference type="Proteomes" id="UP000657918"/>
    </source>
</evidence>
<evidence type="ECO:0000256" key="1">
    <source>
        <dbReference type="ARBA" id="ARBA00022692"/>
    </source>
</evidence>
<dbReference type="GO" id="GO:0005524">
    <property type="term" value="F:ATP binding"/>
    <property type="evidence" value="ECO:0007669"/>
    <property type="project" value="UniProtKB-KW"/>
</dbReference>
<keyword evidence="8" id="KW-1185">Reference proteome</keyword>
<comment type="caution">
    <text evidence="7">The sequence shown here is derived from an EMBL/GenBank/DDBJ whole genome shotgun (WGS) entry which is preliminary data.</text>
</comment>
<dbReference type="PANTHER" id="PTHR24223:SF181">
    <property type="entry name" value="ABC TRANSPORTER C FAMILY MEMBER 3"/>
    <property type="match status" value="1"/>
</dbReference>
<feature type="transmembrane region" description="Helical" evidence="6">
    <location>
        <begin position="209"/>
        <end position="229"/>
    </location>
</feature>
<dbReference type="SUPFAM" id="SSF90123">
    <property type="entry name" value="ABC transporter transmembrane region"/>
    <property type="match status" value="1"/>
</dbReference>
<evidence type="ECO:0000256" key="6">
    <source>
        <dbReference type="SAM" id="Phobius"/>
    </source>
</evidence>
<dbReference type="OrthoDB" id="6500128at2759"/>
<dbReference type="InterPro" id="IPR050173">
    <property type="entry name" value="ABC_transporter_C-like"/>
</dbReference>
<dbReference type="PANTHER" id="PTHR24223">
    <property type="entry name" value="ATP-BINDING CASSETTE SUB-FAMILY C"/>
    <property type="match status" value="1"/>
</dbReference>
<evidence type="ECO:0008006" key="9">
    <source>
        <dbReference type="Google" id="ProtNLM"/>
    </source>
</evidence>